<dbReference type="InterPro" id="IPR027417">
    <property type="entry name" value="P-loop_NTPase"/>
</dbReference>
<keyword evidence="1" id="KW-0808">Transferase</keyword>
<dbReference type="PANTHER" id="PTHR12788">
    <property type="entry name" value="PROTEIN-TYROSINE SULFOTRANSFERASE 2"/>
    <property type="match status" value="1"/>
</dbReference>
<sequence length="335" mass="38675">MNTIQGIQMIGTQRSGSNLLRVMLDGIEQIVAPHPPHILQRFLPLLPKYGDLSDQSNFHRLAADICELVTVNPVPWEGISIRTDEILAACKQQTVYELFRVIYETAARQTGASFWLCKSMKNMFYAEGIESTGIQPYYIYLYRDGRDVALSFKKAIVGEKHIYALAQNWKKDQEAALRLKEKTAEDHFFMLNYETLIACPEETMRRLCNFLHVPYSDRVMEYYKSRESENTAVAGKMWSNVTKPILKDNTNKFLRELSSEDITIFESVAGDLLQQLGYSLCTPPDLLRDSFSDREIAVFNEENSRLKNAFIQQADSTDLEKRRPQDELINRIKQY</sequence>
<proteinExistence type="predicted"/>
<dbReference type="AlphaFoldDB" id="A0A0F5JI13"/>
<dbReference type="EMBL" id="AQHW01000013">
    <property type="protein sequence ID" value="KKB57220.1"/>
    <property type="molecule type" value="Genomic_DNA"/>
</dbReference>
<reference evidence="2 3" key="1">
    <citation type="submission" date="2013-04" db="EMBL/GenBank/DDBJ databases">
        <title>The Genome Sequence of Parabacteroides gordonii DSM 23371.</title>
        <authorList>
            <consortium name="The Broad Institute Genomics Platform"/>
            <person name="Earl A."/>
            <person name="Ward D."/>
            <person name="Feldgarden M."/>
            <person name="Gevers D."/>
            <person name="Martens E."/>
            <person name="Sakamoto M."/>
            <person name="Benno Y."/>
            <person name="Suzuki N."/>
            <person name="Matsunaga N."/>
            <person name="Koshihara K."/>
            <person name="Seki M."/>
            <person name="Komiya H."/>
            <person name="Walker B."/>
            <person name="Young S."/>
            <person name="Zeng Q."/>
            <person name="Gargeya S."/>
            <person name="Fitzgerald M."/>
            <person name="Haas B."/>
            <person name="Abouelleil A."/>
            <person name="Allen A.W."/>
            <person name="Alvarado L."/>
            <person name="Arachchi H.M."/>
            <person name="Berlin A.M."/>
            <person name="Chapman S.B."/>
            <person name="Gainer-Dewar J."/>
            <person name="Goldberg J."/>
            <person name="Griggs A."/>
            <person name="Gujja S."/>
            <person name="Hansen M."/>
            <person name="Howarth C."/>
            <person name="Imamovic A."/>
            <person name="Ireland A."/>
            <person name="Larimer J."/>
            <person name="McCowan C."/>
            <person name="Murphy C."/>
            <person name="Pearson M."/>
            <person name="Poon T.W."/>
            <person name="Priest M."/>
            <person name="Roberts A."/>
            <person name="Saif S."/>
            <person name="Shea T."/>
            <person name="Sisk P."/>
            <person name="Sykes S."/>
            <person name="Wortman J."/>
            <person name="Nusbaum C."/>
            <person name="Birren B."/>
        </authorList>
    </citation>
    <scope>NUCLEOTIDE SEQUENCE [LARGE SCALE GENOMIC DNA]</scope>
    <source>
        <strain evidence="2 3">MS-1</strain>
    </source>
</reference>
<dbReference type="RefSeq" id="WP_028730149.1">
    <property type="nucleotide sequence ID" value="NZ_KE386765.1"/>
</dbReference>
<evidence type="ECO:0000313" key="2">
    <source>
        <dbReference type="EMBL" id="KKB57220.1"/>
    </source>
</evidence>
<dbReference type="InterPro" id="IPR026634">
    <property type="entry name" value="TPST-like"/>
</dbReference>
<dbReference type="SUPFAM" id="SSF52540">
    <property type="entry name" value="P-loop containing nucleoside triphosphate hydrolases"/>
    <property type="match status" value="1"/>
</dbReference>
<dbReference type="PATRIC" id="fig|1203610.3.peg.1990"/>
<accession>A0A0F5JI13</accession>
<evidence type="ECO:0000256" key="1">
    <source>
        <dbReference type="ARBA" id="ARBA00022679"/>
    </source>
</evidence>
<dbReference type="STRING" id="1203610.HMPREF1536_01941"/>
<name>A0A0F5JI13_9BACT</name>
<keyword evidence="3" id="KW-1185">Reference proteome</keyword>
<organism evidence="2 3">
    <name type="scientific">Parabacteroides gordonii MS-1 = DSM 23371</name>
    <dbReference type="NCBI Taxonomy" id="1203610"/>
    <lineage>
        <taxon>Bacteria</taxon>
        <taxon>Pseudomonadati</taxon>
        <taxon>Bacteroidota</taxon>
        <taxon>Bacteroidia</taxon>
        <taxon>Bacteroidales</taxon>
        <taxon>Tannerellaceae</taxon>
        <taxon>Parabacteroides</taxon>
    </lineage>
</organism>
<comment type="caution">
    <text evidence="2">The sequence shown here is derived from an EMBL/GenBank/DDBJ whole genome shotgun (WGS) entry which is preliminary data.</text>
</comment>
<evidence type="ECO:0000313" key="3">
    <source>
        <dbReference type="Proteomes" id="UP000033035"/>
    </source>
</evidence>
<dbReference type="Pfam" id="PF13469">
    <property type="entry name" value="Sulfotransfer_3"/>
    <property type="match status" value="1"/>
</dbReference>
<dbReference type="HOGENOM" id="CLU_046916_1_0_10"/>
<dbReference type="Proteomes" id="UP000033035">
    <property type="component" value="Unassembled WGS sequence"/>
</dbReference>
<evidence type="ECO:0008006" key="4">
    <source>
        <dbReference type="Google" id="ProtNLM"/>
    </source>
</evidence>
<dbReference type="GO" id="GO:0008476">
    <property type="term" value="F:protein-tyrosine sulfotransferase activity"/>
    <property type="evidence" value="ECO:0007669"/>
    <property type="project" value="InterPro"/>
</dbReference>
<dbReference type="PANTHER" id="PTHR12788:SF10">
    <property type="entry name" value="PROTEIN-TYROSINE SULFOTRANSFERASE"/>
    <property type="match status" value="1"/>
</dbReference>
<gene>
    <name evidence="2" type="ORF">HMPREF1536_01941</name>
</gene>
<protein>
    <recommendedName>
        <fullName evidence="4">Sulfotransferase domain-containing protein</fullName>
    </recommendedName>
</protein>
<dbReference type="Gene3D" id="3.40.50.300">
    <property type="entry name" value="P-loop containing nucleotide triphosphate hydrolases"/>
    <property type="match status" value="1"/>
</dbReference>